<dbReference type="Gene3D" id="3.10.10.10">
    <property type="entry name" value="HIV Type 1 Reverse Transcriptase, subunit A, domain 1"/>
    <property type="match status" value="1"/>
</dbReference>
<accession>A0AAD8W5Y3</accession>
<dbReference type="PANTHER" id="PTHR24559">
    <property type="entry name" value="TRANSPOSON TY3-I GAG-POL POLYPROTEIN"/>
    <property type="match status" value="1"/>
</dbReference>
<evidence type="ECO:0000259" key="2">
    <source>
        <dbReference type="Pfam" id="PF00078"/>
    </source>
</evidence>
<name>A0AAD8W5Y3_LOLMU</name>
<proteinExistence type="predicted"/>
<evidence type="ECO:0000256" key="1">
    <source>
        <dbReference type="SAM" id="SignalP"/>
    </source>
</evidence>
<gene>
    <name evidence="3" type="ORF">QYE76_059912</name>
</gene>
<dbReference type="AlphaFoldDB" id="A0AAD8W5Y3"/>
<keyword evidence="1" id="KW-0732">Signal</keyword>
<dbReference type="InterPro" id="IPR053134">
    <property type="entry name" value="RNA-dir_DNA_polymerase"/>
</dbReference>
<dbReference type="InterPro" id="IPR043128">
    <property type="entry name" value="Rev_trsase/Diguanyl_cyclase"/>
</dbReference>
<feature type="domain" description="Reverse transcriptase" evidence="2">
    <location>
        <begin position="62"/>
        <end position="149"/>
    </location>
</feature>
<dbReference type="SUPFAM" id="SSF56672">
    <property type="entry name" value="DNA/RNA polymerases"/>
    <property type="match status" value="1"/>
</dbReference>
<dbReference type="EMBL" id="JAUUTY010000004">
    <property type="protein sequence ID" value="KAK1642107.1"/>
    <property type="molecule type" value="Genomic_DNA"/>
</dbReference>
<protein>
    <recommendedName>
        <fullName evidence="2">Reverse transcriptase domain-containing protein</fullName>
    </recommendedName>
</protein>
<evidence type="ECO:0000313" key="4">
    <source>
        <dbReference type="Proteomes" id="UP001231189"/>
    </source>
</evidence>
<dbReference type="CDD" id="cd01647">
    <property type="entry name" value="RT_LTR"/>
    <property type="match status" value="1"/>
</dbReference>
<dbReference type="Proteomes" id="UP001231189">
    <property type="component" value="Unassembled WGS sequence"/>
</dbReference>
<comment type="caution">
    <text evidence="3">The sequence shown here is derived from an EMBL/GenBank/DDBJ whole genome shotgun (WGS) entry which is preliminary data.</text>
</comment>
<organism evidence="3 4">
    <name type="scientific">Lolium multiflorum</name>
    <name type="common">Italian ryegrass</name>
    <name type="synonym">Lolium perenne subsp. multiflorum</name>
    <dbReference type="NCBI Taxonomy" id="4521"/>
    <lineage>
        <taxon>Eukaryota</taxon>
        <taxon>Viridiplantae</taxon>
        <taxon>Streptophyta</taxon>
        <taxon>Embryophyta</taxon>
        <taxon>Tracheophyta</taxon>
        <taxon>Spermatophyta</taxon>
        <taxon>Magnoliopsida</taxon>
        <taxon>Liliopsida</taxon>
        <taxon>Poales</taxon>
        <taxon>Poaceae</taxon>
        <taxon>BOP clade</taxon>
        <taxon>Pooideae</taxon>
        <taxon>Poodae</taxon>
        <taxon>Poeae</taxon>
        <taxon>Poeae Chloroplast Group 2 (Poeae type)</taxon>
        <taxon>Loliodinae</taxon>
        <taxon>Loliinae</taxon>
        <taxon>Lolium</taxon>
    </lineage>
</organism>
<feature type="signal peptide" evidence="1">
    <location>
        <begin position="1"/>
        <end position="22"/>
    </location>
</feature>
<feature type="chain" id="PRO_5041897648" description="Reverse transcriptase domain-containing protein" evidence="1">
    <location>
        <begin position="23"/>
        <end position="154"/>
    </location>
</feature>
<dbReference type="InterPro" id="IPR000477">
    <property type="entry name" value="RT_dom"/>
</dbReference>
<evidence type="ECO:0000313" key="3">
    <source>
        <dbReference type="EMBL" id="KAK1642107.1"/>
    </source>
</evidence>
<keyword evidence="4" id="KW-1185">Reference proteome</keyword>
<dbReference type="InterPro" id="IPR043502">
    <property type="entry name" value="DNA/RNA_pol_sf"/>
</dbReference>
<sequence>MENYSLLIIGAAALMKMVVVSMEEPSGGTSRPAACRNRDSCPPDLGFAMTAALEGFSYRGFSIVDSTVGCDRLSFLDAYSGYNQIKLKKEDQELTAFITPHGVFCYNFMTFGLKNAGATYQRCMQACLGEQIGRNIEVYIDDIVAKTKHAADDA</sequence>
<reference evidence="3" key="1">
    <citation type="submission" date="2023-07" db="EMBL/GenBank/DDBJ databases">
        <title>A chromosome-level genome assembly of Lolium multiflorum.</title>
        <authorList>
            <person name="Chen Y."/>
            <person name="Copetti D."/>
            <person name="Kolliker R."/>
            <person name="Studer B."/>
        </authorList>
    </citation>
    <scope>NUCLEOTIDE SEQUENCE</scope>
    <source>
        <strain evidence="3">02402/16</strain>
        <tissue evidence="3">Leaf</tissue>
    </source>
</reference>
<dbReference type="PANTHER" id="PTHR24559:SF444">
    <property type="entry name" value="REVERSE TRANSCRIPTASE DOMAIN-CONTAINING PROTEIN"/>
    <property type="match status" value="1"/>
</dbReference>
<dbReference type="Pfam" id="PF00078">
    <property type="entry name" value="RVT_1"/>
    <property type="match status" value="1"/>
</dbReference>
<dbReference type="Gene3D" id="3.30.70.270">
    <property type="match status" value="1"/>
</dbReference>